<name>A0A915XL74_9BACT</name>
<keyword evidence="2" id="KW-1185">Reference proteome</keyword>
<dbReference type="InterPro" id="IPR007487">
    <property type="entry name" value="ABC_transpt-TYRBP-like"/>
</dbReference>
<dbReference type="EMBL" id="AP024233">
    <property type="protein sequence ID" value="BCO10258.1"/>
    <property type="molecule type" value="Genomic_DNA"/>
</dbReference>
<sequence length="669" mass="74675">MPRLLVVHSYEPDQMTDLEQTRGLLSGLARQGYLEGESIDIQHFYMQTKKVFISPEQIEERGREALALIHDLKPDLVLTIDDNAARTVMLPLVDSDIPVVFAGMNGQVEDYDKIRHFMNSRARPGHNVTGVLEKLYISKSVRVMKEVLPELGKIVFIVDNTPTGEALQKQVELALGTDNGGLLYSIWKADNLARYRQFIHKINNDPEIQAYYPLVTRLVRADGSVVPLPEVTRWTLRKCRKPAMAFSYFMAQQGYFGGVSVDFLAMGRHTARKVAQILDGTPAGMLPIEDSSEYAIVFNVARARQLGITIPVEVLSAADAVYDSLGLRTELENPTIFIIQSYEKGTGCGAVLERGLVEALALAGMHVDRDVTVKRFFMDTRYSHTTPDLVHARGQAALQEIKATDPDVVVVLGDNAIAEVMLPLVGTDYPVLFGGMNMDIQRYNSRKHFMNTLQEPGFNVTGVTSEVFFDKIMEMVHVMLPEARKMVAIMPDTEPWLRDLGERMQRHAESCDSQCEFPGSFQLEQVSSLQEFQRLVLKYSADPSVDLLAVPTPVGLLREDGTVNPLADTLSWLFANQHKPGFTFAVDWVAYGYLMAVGMDLKGCGRQLGRQLIRVLSGSDPGEISIETPEEYYLAVNQARARQLGLQIPLEFLEAARKVFVTMTPGLAR</sequence>
<dbReference type="Proteomes" id="UP001063350">
    <property type="component" value="Chromosome"/>
</dbReference>
<evidence type="ECO:0000313" key="2">
    <source>
        <dbReference type="Proteomes" id="UP001063350"/>
    </source>
</evidence>
<dbReference type="Gene3D" id="3.40.50.2300">
    <property type="match status" value="4"/>
</dbReference>
<protein>
    <recommendedName>
        <fullName evidence="3">ABC transporter substrate-binding protein</fullName>
    </recommendedName>
</protein>
<organism evidence="1 2">
    <name type="scientific">Desulfolithobacter dissulfuricans</name>
    <dbReference type="NCBI Taxonomy" id="2795293"/>
    <lineage>
        <taxon>Bacteria</taxon>
        <taxon>Pseudomonadati</taxon>
        <taxon>Thermodesulfobacteriota</taxon>
        <taxon>Desulfobulbia</taxon>
        <taxon>Desulfobulbales</taxon>
        <taxon>Desulfobulbaceae</taxon>
        <taxon>Desulfolithobacter</taxon>
    </lineage>
</organism>
<dbReference type="PANTHER" id="PTHR35271:SF1">
    <property type="entry name" value="ABC TRANSPORTER, SUBSTRATE-BINDING LIPOPROTEIN"/>
    <property type="match status" value="1"/>
</dbReference>
<dbReference type="Pfam" id="PF04392">
    <property type="entry name" value="ABC_sub_bind"/>
    <property type="match status" value="2"/>
</dbReference>
<accession>A0A915XL74</accession>
<dbReference type="AlphaFoldDB" id="A0A915XL74"/>
<proteinExistence type="predicted"/>
<dbReference type="PANTHER" id="PTHR35271">
    <property type="entry name" value="ABC TRANSPORTER, SUBSTRATE-BINDING LIPOPROTEIN-RELATED"/>
    <property type="match status" value="1"/>
</dbReference>
<gene>
    <name evidence="1" type="ORF">GF1_26340</name>
</gene>
<reference evidence="1" key="1">
    <citation type="submission" date="2020-12" db="EMBL/GenBank/DDBJ databases">
        <title>Desulfobium dissulfuricans gen. nov., sp. nov., a novel mesophilic, sulfate-reducing bacterium isolated from a deep-sea hydrothermal vent.</title>
        <authorList>
            <person name="Hashimoto Y."/>
            <person name="Tame A."/>
            <person name="Sawayama S."/>
            <person name="Miyazaki J."/>
            <person name="Takai K."/>
            <person name="Nakagawa S."/>
        </authorList>
    </citation>
    <scope>NUCLEOTIDE SEQUENCE</scope>
    <source>
        <strain evidence="1">GF1</strain>
    </source>
</reference>
<dbReference type="KEGG" id="ddu:GF1_26340"/>
<evidence type="ECO:0000313" key="1">
    <source>
        <dbReference type="EMBL" id="BCO10258.1"/>
    </source>
</evidence>
<evidence type="ECO:0008006" key="3">
    <source>
        <dbReference type="Google" id="ProtNLM"/>
    </source>
</evidence>